<dbReference type="SUPFAM" id="SSF49299">
    <property type="entry name" value="PKD domain"/>
    <property type="match status" value="1"/>
</dbReference>
<keyword evidence="4" id="KW-1185">Reference proteome</keyword>
<dbReference type="AlphaFoldDB" id="A0A226I6L7"/>
<dbReference type="Gene3D" id="2.60.40.10">
    <property type="entry name" value="Immunoglobulins"/>
    <property type="match status" value="1"/>
</dbReference>
<accession>A0A226I6L7</accession>
<evidence type="ECO:0000259" key="2">
    <source>
        <dbReference type="PROSITE" id="PS50093"/>
    </source>
</evidence>
<feature type="chain" id="PRO_5012081858" evidence="1">
    <location>
        <begin position="23"/>
        <end position="118"/>
    </location>
</feature>
<reference evidence="3 4" key="1">
    <citation type="submission" date="2016-11" db="EMBL/GenBank/DDBJ databases">
        <title>Whole genomes of Flavobacteriaceae.</title>
        <authorList>
            <person name="Stine C."/>
            <person name="Li C."/>
            <person name="Tadesse D."/>
        </authorList>
    </citation>
    <scope>NUCLEOTIDE SEQUENCE [LARGE SCALE GENOMIC DNA]</scope>
    <source>
        <strain evidence="3 4">CCUG 59446</strain>
    </source>
</reference>
<proteinExistence type="predicted"/>
<organism evidence="3 4">
    <name type="scientific">Flavobacterium oncorhynchi</name>
    <dbReference type="NCBI Taxonomy" id="728056"/>
    <lineage>
        <taxon>Bacteria</taxon>
        <taxon>Pseudomonadati</taxon>
        <taxon>Bacteroidota</taxon>
        <taxon>Flavobacteriia</taxon>
        <taxon>Flavobacteriales</taxon>
        <taxon>Flavobacteriaceae</taxon>
        <taxon>Flavobacterium</taxon>
    </lineage>
</organism>
<gene>
    <name evidence="3" type="ORF">B0A75_05660</name>
</gene>
<comment type="caution">
    <text evidence="3">The sequence shown here is derived from an EMBL/GenBank/DDBJ whole genome shotgun (WGS) entry which is preliminary data.</text>
</comment>
<dbReference type="InterPro" id="IPR035986">
    <property type="entry name" value="PKD_dom_sf"/>
</dbReference>
<dbReference type="RefSeq" id="WP_089053787.1">
    <property type="nucleotide sequence ID" value="NZ_MUHA01000007.1"/>
</dbReference>
<dbReference type="PROSITE" id="PS50093">
    <property type="entry name" value="PKD"/>
    <property type="match status" value="1"/>
</dbReference>
<evidence type="ECO:0000313" key="3">
    <source>
        <dbReference type="EMBL" id="OXB01521.1"/>
    </source>
</evidence>
<dbReference type="CDD" id="cd00146">
    <property type="entry name" value="PKD"/>
    <property type="match status" value="1"/>
</dbReference>
<evidence type="ECO:0000256" key="1">
    <source>
        <dbReference type="SAM" id="SignalP"/>
    </source>
</evidence>
<evidence type="ECO:0000313" key="4">
    <source>
        <dbReference type="Proteomes" id="UP000198336"/>
    </source>
</evidence>
<dbReference type="EMBL" id="MUHA01000007">
    <property type="protein sequence ID" value="OXB01521.1"/>
    <property type="molecule type" value="Genomic_DNA"/>
</dbReference>
<dbReference type="Pfam" id="PF18911">
    <property type="entry name" value="PKD_4"/>
    <property type="match status" value="1"/>
</dbReference>
<feature type="signal peptide" evidence="1">
    <location>
        <begin position="1"/>
        <end position="22"/>
    </location>
</feature>
<feature type="domain" description="PKD" evidence="2">
    <location>
        <begin position="59"/>
        <end position="99"/>
    </location>
</feature>
<name>A0A226I6L7_9FLAO</name>
<dbReference type="InterPro" id="IPR000601">
    <property type="entry name" value="PKD_dom"/>
</dbReference>
<keyword evidence="1" id="KW-0732">Signal</keyword>
<protein>
    <submittedName>
        <fullName evidence="3">PKD domain-containing protein</fullName>
    </submittedName>
</protein>
<dbReference type="InterPro" id="IPR013783">
    <property type="entry name" value="Ig-like_fold"/>
</dbReference>
<sequence length="118" mass="12538">MKKFVSVLVLIATVFMSNSCSKSDSEAIVDCLAESIFVKLHNSTDANNPKIMNYSVGYSGTGTLVSVKWTFGDGSTATGKDVSHTYAAAGTYEAKAEVTVKKDGQECTSVPKRTVTVN</sequence>
<dbReference type="Proteomes" id="UP000198336">
    <property type="component" value="Unassembled WGS sequence"/>
</dbReference>